<feature type="compositionally biased region" description="Acidic residues" evidence="1">
    <location>
        <begin position="34"/>
        <end position="56"/>
    </location>
</feature>
<protein>
    <submittedName>
        <fullName evidence="2">Uncharacterized protein</fullName>
    </submittedName>
</protein>
<dbReference type="GeneID" id="39852327"/>
<evidence type="ECO:0000313" key="3">
    <source>
        <dbReference type="Proteomes" id="UP000296822"/>
    </source>
</evidence>
<gene>
    <name evidence="2" type="ORF">DV706_13730</name>
</gene>
<accession>A0A4D6HN98</accession>
<dbReference type="EMBL" id="CP031305">
    <property type="protein sequence ID" value="QCC55433.1"/>
    <property type="molecule type" value="Genomic_DNA"/>
</dbReference>
<evidence type="ECO:0000256" key="1">
    <source>
        <dbReference type="SAM" id="MobiDB-lite"/>
    </source>
</evidence>
<organism evidence="2 3">
    <name type="scientific">Natronorubrum bangense</name>
    <dbReference type="NCBI Taxonomy" id="61858"/>
    <lineage>
        <taxon>Archaea</taxon>
        <taxon>Methanobacteriati</taxon>
        <taxon>Methanobacteriota</taxon>
        <taxon>Stenosarchaea group</taxon>
        <taxon>Halobacteria</taxon>
        <taxon>Halobacteriales</taxon>
        <taxon>Natrialbaceae</taxon>
        <taxon>Natronorubrum</taxon>
    </lineage>
</organism>
<dbReference type="PROSITE" id="PS51257">
    <property type="entry name" value="PROKAR_LIPOPROTEIN"/>
    <property type="match status" value="1"/>
</dbReference>
<evidence type="ECO:0000313" key="2">
    <source>
        <dbReference type="EMBL" id="QCC55433.1"/>
    </source>
</evidence>
<reference evidence="2 3" key="1">
    <citation type="journal article" date="2019" name="Nat. Commun.">
        <title>A new type of DNA phosphorothioation-based antiviral system in archaea.</title>
        <authorList>
            <person name="Xiong L."/>
            <person name="Liu S."/>
            <person name="Chen S."/>
            <person name="Xiao Y."/>
            <person name="Zhu B."/>
            <person name="Gao Y."/>
            <person name="Zhang Y."/>
            <person name="Chen B."/>
            <person name="Luo J."/>
            <person name="Deng Z."/>
            <person name="Chen X."/>
            <person name="Wang L."/>
            <person name="Chen S."/>
        </authorList>
    </citation>
    <scope>NUCLEOTIDE SEQUENCE [LARGE SCALE GENOMIC DNA]</scope>
    <source>
        <strain evidence="2 3">JCM 10635</strain>
    </source>
</reference>
<dbReference type="AlphaFoldDB" id="A0A4D6HN98"/>
<dbReference type="RefSeq" id="WP_006065634.1">
    <property type="nucleotide sequence ID" value="NZ_CP031305.1"/>
</dbReference>
<feature type="region of interest" description="Disordered" evidence="1">
    <location>
        <begin position="184"/>
        <end position="207"/>
    </location>
</feature>
<dbReference type="Proteomes" id="UP000296822">
    <property type="component" value="Chromosome"/>
</dbReference>
<proteinExistence type="predicted"/>
<sequence length="207" mass="23221">MNSRRGYTDRPRRRQFLQLAAVGTIGGFAGCLDGSDDEPTDDEPTDDEPTDDEPTSEPELRDVLNWESSYVMELTVPLGSGTITVYDGDTYTAWTVNGVEMEAYRIGTDEYIVVDEECFIPTGSSDEDIFEPERLRDEFGSVTATKAEPIDDQDVYRFEVDDGYLYVRTDSGYPIRFESKDASGATDFHSWGEPDPISPPDMECVEQ</sequence>
<dbReference type="KEGG" id="nbg:DV706_13730"/>
<feature type="region of interest" description="Disordered" evidence="1">
    <location>
        <begin position="28"/>
        <end position="59"/>
    </location>
</feature>
<name>A0A4D6HN98_9EURY</name>